<feature type="domain" description="Nudix hydrolase" evidence="2">
    <location>
        <begin position="61"/>
        <end position="194"/>
    </location>
</feature>
<evidence type="ECO:0000259" key="2">
    <source>
        <dbReference type="PROSITE" id="PS51462"/>
    </source>
</evidence>
<dbReference type="SUPFAM" id="SSF55811">
    <property type="entry name" value="Nudix"/>
    <property type="match status" value="1"/>
</dbReference>
<organism evidence="3 4">
    <name type="scientific">Cellulomonas cellasea</name>
    <dbReference type="NCBI Taxonomy" id="43670"/>
    <lineage>
        <taxon>Bacteria</taxon>
        <taxon>Bacillati</taxon>
        <taxon>Actinomycetota</taxon>
        <taxon>Actinomycetes</taxon>
        <taxon>Micrococcales</taxon>
        <taxon>Cellulomonadaceae</taxon>
        <taxon>Cellulomonas</taxon>
    </lineage>
</organism>
<evidence type="ECO:0000313" key="3">
    <source>
        <dbReference type="EMBL" id="GEA86489.1"/>
    </source>
</evidence>
<gene>
    <name evidence="3" type="ORF">CCE01nite_04380</name>
</gene>
<dbReference type="CDD" id="cd03674">
    <property type="entry name" value="NUDIX_Hydrolase"/>
    <property type="match status" value="1"/>
</dbReference>
<dbReference type="InterPro" id="IPR015797">
    <property type="entry name" value="NUDIX_hydrolase-like_dom_sf"/>
</dbReference>
<dbReference type="Gene3D" id="3.90.79.10">
    <property type="entry name" value="Nucleoside Triphosphate Pyrophosphohydrolase"/>
    <property type="match status" value="1"/>
</dbReference>
<comment type="caution">
    <text evidence="3">The sequence shown here is derived from an EMBL/GenBank/DDBJ whole genome shotgun (WGS) entry which is preliminary data.</text>
</comment>
<dbReference type="GO" id="GO:0016787">
    <property type="term" value="F:hydrolase activity"/>
    <property type="evidence" value="ECO:0007669"/>
    <property type="project" value="UniProtKB-KW"/>
</dbReference>
<keyword evidence="4" id="KW-1185">Reference proteome</keyword>
<name>A0A4Y3KPY5_9CELL</name>
<dbReference type="PANTHER" id="PTHR43736">
    <property type="entry name" value="ADP-RIBOSE PYROPHOSPHATASE"/>
    <property type="match status" value="1"/>
</dbReference>
<proteinExistence type="inferred from homology"/>
<comment type="similarity">
    <text evidence="1">Belongs to the Nudix hydrolase family.</text>
</comment>
<dbReference type="PANTHER" id="PTHR43736:SF1">
    <property type="entry name" value="DIHYDRONEOPTERIN TRIPHOSPHATE DIPHOSPHATASE"/>
    <property type="match status" value="1"/>
</dbReference>
<dbReference type="EMBL" id="BJLR01000004">
    <property type="protein sequence ID" value="GEA86489.1"/>
    <property type="molecule type" value="Genomic_DNA"/>
</dbReference>
<evidence type="ECO:0000256" key="1">
    <source>
        <dbReference type="ARBA" id="ARBA00005582"/>
    </source>
</evidence>
<dbReference type="Pfam" id="PF00293">
    <property type="entry name" value="NUDIX"/>
    <property type="match status" value="1"/>
</dbReference>
<dbReference type="Proteomes" id="UP000317046">
    <property type="component" value="Unassembled WGS sequence"/>
</dbReference>
<keyword evidence="3" id="KW-0378">Hydrolase</keyword>
<evidence type="ECO:0000313" key="4">
    <source>
        <dbReference type="Proteomes" id="UP000317046"/>
    </source>
</evidence>
<dbReference type="PROSITE" id="PS51462">
    <property type="entry name" value="NUDIX"/>
    <property type="match status" value="1"/>
</dbReference>
<dbReference type="InterPro" id="IPR000086">
    <property type="entry name" value="NUDIX_hydrolase_dom"/>
</dbReference>
<dbReference type="AlphaFoldDB" id="A0A4Y3KPY5"/>
<accession>A0A4Y3KPY5</accession>
<reference evidence="3" key="1">
    <citation type="submission" date="2019-06" db="EMBL/GenBank/DDBJ databases">
        <title>Whole genome shotgun sequence of Cellulomonas cellasea NBRC 3753.</title>
        <authorList>
            <person name="Hosoyama A."/>
            <person name="Uohara A."/>
            <person name="Ohji S."/>
            <person name="Ichikawa N."/>
        </authorList>
    </citation>
    <scope>NUCLEOTIDE SEQUENCE [LARGE SCALE GENOMIC DNA]</scope>
    <source>
        <strain evidence="3">NBRC 3753</strain>
    </source>
</reference>
<protein>
    <submittedName>
        <fullName evidence="3">NUDIX hydrolase</fullName>
    </submittedName>
</protein>
<sequence>MAGVGRGHDGAGGLAVSALLDDARRVVEGVDPDGPGPAEMRAAVLAYLDAHGEATIGRELPEHLTASAFVLDPSLTRTLLCFHRKGQFWVQPGGHVDPDDADVLAAALRELREETGVTDAEVPSARAADLDRHALGDGFGRCAWHLDVGYVVLADPARAVAGNDESTDVAWWPVDALPDEVPPGLGDRLARAAAFVRAVRSSPGR</sequence>